<protein>
    <submittedName>
        <fullName evidence="2">Uncharacterized protein</fullName>
    </submittedName>
</protein>
<dbReference type="AlphaFoldDB" id="A0A5C6N0S3"/>
<gene>
    <name evidence="2" type="ORF">D4764_05G0009630</name>
</gene>
<feature type="compositionally biased region" description="Polar residues" evidence="1">
    <location>
        <begin position="28"/>
        <end position="37"/>
    </location>
</feature>
<keyword evidence="3" id="KW-1185">Reference proteome</keyword>
<dbReference type="Proteomes" id="UP000324091">
    <property type="component" value="Chromosome 5"/>
</dbReference>
<comment type="caution">
    <text evidence="2">The sequence shown here is derived from an EMBL/GenBank/DDBJ whole genome shotgun (WGS) entry which is preliminary data.</text>
</comment>
<evidence type="ECO:0000313" key="3">
    <source>
        <dbReference type="Proteomes" id="UP000324091"/>
    </source>
</evidence>
<name>A0A5C6N0S3_9TELE</name>
<feature type="region of interest" description="Disordered" evidence="1">
    <location>
        <begin position="16"/>
        <end position="37"/>
    </location>
</feature>
<evidence type="ECO:0000256" key="1">
    <source>
        <dbReference type="SAM" id="MobiDB-lite"/>
    </source>
</evidence>
<organism evidence="2 3">
    <name type="scientific">Takifugu flavidus</name>
    <name type="common">sansaifugu</name>
    <dbReference type="NCBI Taxonomy" id="433684"/>
    <lineage>
        <taxon>Eukaryota</taxon>
        <taxon>Metazoa</taxon>
        <taxon>Chordata</taxon>
        <taxon>Craniata</taxon>
        <taxon>Vertebrata</taxon>
        <taxon>Euteleostomi</taxon>
        <taxon>Actinopterygii</taxon>
        <taxon>Neopterygii</taxon>
        <taxon>Teleostei</taxon>
        <taxon>Neoteleostei</taxon>
        <taxon>Acanthomorphata</taxon>
        <taxon>Eupercaria</taxon>
        <taxon>Tetraodontiformes</taxon>
        <taxon>Tetradontoidea</taxon>
        <taxon>Tetraodontidae</taxon>
        <taxon>Takifugu</taxon>
    </lineage>
</organism>
<dbReference type="EMBL" id="RHFK02000018">
    <property type="protein sequence ID" value="TWW60873.1"/>
    <property type="molecule type" value="Genomic_DNA"/>
</dbReference>
<reference evidence="2 3" key="1">
    <citation type="submission" date="2019-04" db="EMBL/GenBank/DDBJ databases">
        <title>Chromosome genome assembly for Takifugu flavidus.</title>
        <authorList>
            <person name="Xiao S."/>
        </authorList>
    </citation>
    <scope>NUCLEOTIDE SEQUENCE [LARGE SCALE GENOMIC DNA]</scope>
    <source>
        <strain evidence="2">HTHZ2018</strain>
        <tissue evidence="2">Muscle</tissue>
    </source>
</reference>
<proteinExistence type="predicted"/>
<accession>A0A5C6N0S3</accession>
<evidence type="ECO:0000313" key="2">
    <source>
        <dbReference type="EMBL" id="TWW60873.1"/>
    </source>
</evidence>
<sequence length="82" mass="8697">MEMNLLKELKATKTPIQTFANRNDGPAASSSTGSNSMPLQICWCVTPQELRNCNNDLGKPIFSSASSQLDVSGGLALRGLLG</sequence>